<dbReference type="AlphaFoldDB" id="A0A8E0S5P7"/>
<gene>
    <name evidence="1" type="ORF">FBUS_09740</name>
</gene>
<proteinExistence type="predicted"/>
<accession>A0A8E0S5P7</accession>
<evidence type="ECO:0000313" key="1">
    <source>
        <dbReference type="EMBL" id="KAA0197655.1"/>
    </source>
</evidence>
<dbReference type="EMBL" id="LUCM01002233">
    <property type="protein sequence ID" value="KAA0197655.1"/>
    <property type="molecule type" value="Genomic_DNA"/>
</dbReference>
<sequence length="421" mass="46487">MQFEKFPFHLFFPAWVHSKKCLGGAYLTAEYQTSIINEKVHAMCLQNTAKSDELLDALVHEAIAAACGRSDESSASRGKWTQYGLQLEALVSNLISLSAEASISGTLYPSPSKSEAVESVKAVGMQCFEQLCQNLSGPLLNFPVSKRMLAECIRQLAEEFLTSISAAHERVLDLMVALPHLSGVLAPTFVPPKPITSVNPDEPHPLTSVFERLMDVHNRCGAEAALSVLKQVRLIDINIWCVDQSNPGCPPPTGSLKLSKSFLTALYGCLKQTSPCSPERTTHDVKLHELYFKFLKSVLRNRLSESLPLVMEVLIDDFCVQKSQPLWVIINELLLDEKREFGKCTLSVEKLLVVLNAISAQMAKLSQKANSPSVNVTDEFLLLSSEYVETVLTVFQTLLTELSRKLGCCVREKHTTSACGE</sequence>
<comment type="caution">
    <text evidence="1">The sequence shown here is derived from an EMBL/GenBank/DDBJ whole genome shotgun (WGS) entry which is preliminary data.</text>
</comment>
<keyword evidence="2" id="KW-1185">Reference proteome</keyword>
<protein>
    <submittedName>
        <fullName evidence="1">Uncharacterized protein</fullName>
    </submittedName>
</protein>
<dbReference type="OrthoDB" id="75419at2759"/>
<organism evidence="1 2">
    <name type="scientific">Fasciolopsis buskii</name>
    <dbReference type="NCBI Taxonomy" id="27845"/>
    <lineage>
        <taxon>Eukaryota</taxon>
        <taxon>Metazoa</taxon>
        <taxon>Spiralia</taxon>
        <taxon>Lophotrochozoa</taxon>
        <taxon>Platyhelminthes</taxon>
        <taxon>Trematoda</taxon>
        <taxon>Digenea</taxon>
        <taxon>Plagiorchiida</taxon>
        <taxon>Echinostomata</taxon>
        <taxon>Echinostomatoidea</taxon>
        <taxon>Fasciolidae</taxon>
        <taxon>Fasciolopsis</taxon>
    </lineage>
</organism>
<reference evidence="1" key="1">
    <citation type="submission" date="2019-05" db="EMBL/GenBank/DDBJ databases">
        <title>Annotation for the trematode Fasciolopsis buski.</title>
        <authorList>
            <person name="Choi Y.-J."/>
        </authorList>
    </citation>
    <scope>NUCLEOTIDE SEQUENCE</scope>
    <source>
        <strain evidence="1">HT</strain>
        <tissue evidence="1">Whole worm</tissue>
    </source>
</reference>
<name>A0A8E0S5P7_9TREM</name>
<evidence type="ECO:0000313" key="2">
    <source>
        <dbReference type="Proteomes" id="UP000728185"/>
    </source>
</evidence>
<dbReference type="Proteomes" id="UP000728185">
    <property type="component" value="Unassembled WGS sequence"/>
</dbReference>